<name>A0ABU2D8X6_ACHAE</name>
<comment type="caution">
    <text evidence="1">The sequence shown here is derived from an EMBL/GenBank/DDBJ whole genome shotgun (WGS) entry which is preliminary data.</text>
</comment>
<dbReference type="RefSeq" id="WP_310531404.1">
    <property type="nucleotide sequence ID" value="NZ_JAVKVN010000002.1"/>
</dbReference>
<dbReference type="Proteomes" id="UP001264156">
    <property type="component" value="Unassembled WGS sequence"/>
</dbReference>
<sequence length="219" mass="24502">MADAALLLYDEAGNLIVDSKNVNMFLRYQGVGNSFTFEALEPVVFFRPTQQFSSMRALVPNGNGTYTVTFDGAAVEYYIFDRPWVTGGPIDIWAEDGRHIFMSTAKPMNVYRTMQMGRYWNPDGSGRGAYDGVEYGGLPYAKWAYCPSFYRQGYNCTRGPAGMTSTLLGEHFAARNTGVFSKFGQNLGFFYGWAPLTVNAFYTKSSTNDMAYLDVTGWL</sequence>
<organism evidence="1 2">
    <name type="scientific">Achromobacter aegrifaciens</name>
    <dbReference type="NCBI Taxonomy" id="1287736"/>
    <lineage>
        <taxon>Bacteria</taxon>
        <taxon>Pseudomonadati</taxon>
        <taxon>Pseudomonadota</taxon>
        <taxon>Betaproteobacteria</taxon>
        <taxon>Burkholderiales</taxon>
        <taxon>Alcaligenaceae</taxon>
        <taxon>Achromobacter</taxon>
    </lineage>
</organism>
<evidence type="ECO:0000313" key="1">
    <source>
        <dbReference type="EMBL" id="MDR7944570.1"/>
    </source>
</evidence>
<reference evidence="2" key="1">
    <citation type="submission" date="2023-07" db="EMBL/GenBank/DDBJ databases">
        <title>Glyphosate-induced phosphonatase operons in soil bacteria of genus Achromobacter.</title>
        <authorList>
            <person name="Epiktetov D.O."/>
            <person name="Sviridov A.V."/>
            <person name="Tarlachkov S.V."/>
            <person name="Shushkova T.V."/>
            <person name="Toropygin I.Y."/>
            <person name="Leontievsky A."/>
        </authorList>
    </citation>
    <scope>NUCLEOTIDE SEQUENCE [LARGE SCALE GENOMIC DNA]</scope>
    <source>
        <strain evidence="2">Kg 16</strain>
    </source>
</reference>
<dbReference type="EMBL" id="JAVKVN010000002">
    <property type="protein sequence ID" value="MDR7944570.1"/>
    <property type="molecule type" value="Genomic_DNA"/>
</dbReference>
<accession>A0ABU2D8X6</accession>
<evidence type="ECO:0000313" key="2">
    <source>
        <dbReference type="Proteomes" id="UP001264156"/>
    </source>
</evidence>
<keyword evidence="2" id="KW-1185">Reference proteome</keyword>
<protein>
    <submittedName>
        <fullName evidence="1">Uncharacterized protein</fullName>
    </submittedName>
</protein>
<proteinExistence type="predicted"/>
<gene>
    <name evidence="1" type="ORF">RIU57_05650</name>
</gene>